<feature type="non-terminal residue" evidence="2">
    <location>
        <position position="295"/>
    </location>
</feature>
<evidence type="ECO:0000256" key="1">
    <source>
        <dbReference type="SAM" id="Phobius"/>
    </source>
</evidence>
<accession>A0A382I994</accession>
<keyword evidence="1" id="KW-0472">Membrane</keyword>
<dbReference type="Gene3D" id="2.60.40.10">
    <property type="entry name" value="Immunoglobulins"/>
    <property type="match status" value="1"/>
</dbReference>
<dbReference type="InterPro" id="IPR036465">
    <property type="entry name" value="vWFA_dom_sf"/>
</dbReference>
<evidence type="ECO:0000313" key="2">
    <source>
        <dbReference type="EMBL" id="SVB96210.1"/>
    </source>
</evidence>
<sequence length="295" mass="32502">VVLVVVVVMAICLRLCILTWIRSGRKKSIAWLEALRFIIVGLILVTLANPERVERIERDSEPEILLLADASGSMNTLDVKDANGTILTRSDWVKKSLAQPWRSELEKTAIVSELPFSSASGSEATDLSLPLQEGLDRISNLKAALYFTDGDANTGPSPLSLAGRCRAAGVPTYVVRVGREKPLPDLVLEDFTAPSFALLDERLTVSYRILNAFPERIETTLKLMGNDEQVAIKPIILPAGKEVSGTMSWLPTMKGQMRLRAELEEHPGESILENNSRELETRIESKVLKALIVDS</sequence>
<dbReference type="PANTHER" id="PTHR37947:SF1">
    <property type="entry name" value="BLL2462 PROTEIN"/>
    <property type="match status" value="1"/>
</dbReference>
<keyword evidence="1" id="KW-0812">Transmembrane</keyword>
<name>A0A382I994_9ZZZZ</name>
<feature type="non-terminal residue" evidence="2">
    <location>
        <position position="1"/>
    </location>
</feature>
<protein>
    <recommendedName>
        <fullName evidence="3">VWFA domain-containing protein</fullName>
    </recommendedName>
</protein>
<dbReference type="SUPFAM" id="SSF53300">
    <property type="entry name" value="vWA-like"/>
    <property type="match status" value="1"/>
</dbReference>
<dbReference type="InterPro" id="IPR013783">
    <property type="entry name" value="Ig-like_fold"/>
</dbReference>
<dbReference type="AlphaFoldDB" id="A0A382I994"/>
<organism evidence="2">
    <name type="scientific">marine metagenome</name>
    <dbReference type="NCBI Taxonomy" id="408172"/>
    <lineage>
        <taxon>unclassified sequences</taxon>
        <taxon>metagenomes</taxon>
        <taxon>ecological metagenomes</taxon>
    </lineage>
</organism>
<reference evidence="2" key="1">
    <citation type="submission" date="2018-05" db="EMBL/GenBank/DDBJ databases">
        <authorList>
            <person name="Lanie J.A."/>
            <person name="Ng W.-L."/>
            <person name="Kazmierczak K.M."/>
            <person name="Andrzejewski T.M."/>
            <person name="Davidsen T.M."/>
            <person name="Wayne K.J."/>
            <person name="Tettelin H."/>
            <person name="Glass J.I."/>
            <person name="Rusch D."/>
            <person name="Podicherti R."/>
            <person name="Tsui H.-C.T."/>
            <person name="Winkler M.E."/>
        </authorList>
    </citation>
    <scope>NUCLEOTIDE SEQUENCE</scope>
</reference>
<gene>
    <name evidence="2" type="ORF">METZ01_LOCUS249064</name>
</gene>
<keyword evidence="1" id="KW-1133">Transmembrane helix</keyword>
<feature type="transmembrane region" description="Helical" evidence="1">
    <location>
        <begin position="6"/>
        <end position="22"/>
    </location>
</feature>
<proteinExistence type="predicted"/>
<feature type="transmembrane region" description="Helical" evidence="1">
    <location>
        <begin position="29"/>
        <end position="48"/>
    </location>
</feature>
<dbReference type="EMBL" id="UINC01065986">
    <property type="protein sequence ID" value="SVB96210.1"/>
    <property type="molecule type" value="Genomic_DNA"/>
</dbReference>
<dbReference type="PANTHER" id="PTHR37947">
    <property type="entry name" value="BLL2462 PROTEIN"/>
    <property type="match status" value="1"/>
</dbReference>
<evidence type="ECO:0008006" key="3">
    <source>
        <dbReference type="Google" id="ProtNLM"/>
    </source>
</evidence>